<proteinExistence type="predicted"/>
<evidence type="ECO:0000256" key="1">
    <source>
        <dbReference type="SAM" id="MobiDB-lite"/>
    </source>
</evidence>
<dbReference type="Proteomes" id="UP000629619">
    <property type="component" value="Unassembled WGS sequence"/>
</dbReference>
<sequence>MVMTEPPRSGDVLFVGREASVQFAGERALYLRVIRVLPHDTYQGWIWLDGYTVSTDGEAVERRTIFVQLAGLRTVAPAPTPAPAPRRGDNRGPAGRQWAGRLQPAMMARRNR</sequence>
<organism evidence="2 3">
    <name type="scientific">Actinoplanes siamensis</name>
    <dbReference type="NCBI Taxonomy" id="1223317"/>
    <lineage>
        <taxon>Bacteria</taxon>
        <taxon>Bacillati</taxon>
        <taxon>Actinomycetota</taxon>
        <taxon>Actinomycetes</taxon>
        <taxon>Micromonosporales</taxon>
        <taxon>Micromonosporaceae</taxon>
        <taxon>Actinoplanes</taxon>
    </lineage>
</organism>
<keyword evidence="3" id="KW-1185">Reference proteome</keyword>
<evidence type="ECO:0000313" key="2">
    <source>
        <dbReference type="EMBL" id="GIF08382.1"/>
    </source>
</evidence>
<evidence type="ECO:0000313" key="3">
    <source>
        <dbReference type="Proteomes" id="UP000629619"/>
    </source>
</evidence>
<feature type="region of interest" description="Disordered" evidence="1">
    <location>
        <begin position="76"/>
        <end position="112"/>
    </location>
</feature>
<accession>A0A919NBY9</accession>
<dbReference type="AlphaFoldDB" id="A0A919NBY9"/>
<dbReference type="EMBL" id="BOMW01000062">
    <property type="protein sequence ID" value="GIF08382.1"/>
    <property type="molecule type" value="Genomic_DNA"/>
</dbReference>
<comment type="caution">
    <text evidence="2">The sequence shown here is derived from an EMBL/GenBank/DDBJ whole genome shotgun (WGS) entry which is preliminary data.</text>
</comment>
<name>A0A919NBY9_9ACTN</name>
<reference evidence="2" key="1">
    <citation type="submission" date="2021-01" db="EMBL/GenBank/DDBJ databases">
        <title>Whole genome shotgun sequence of Actinoplanes siamensis NBRC 109076.</title>
        <authorList>
            <person name="Komaki H."/>
            <person name="Tamura T."/>
        </authorList>
    </citation>
    <scope>NUCLEOTIDE SEQUENCE</scope>
    <source>
        <strain evidence="2">NBRC 109076</strain>
    </source>
</reference>
<gene>
    <name evidence="2" type="ORF">Asi03nite_59200</name>
</gene>
<protein>
    <submittedName>
        <fullName evidence="2">Uncharacterized protein</fullName>
    </submittedName>
</protein>